<keyword evidence="10" id="KW-1185">Reference proteome</keyword>
<dbReference type="SUPFAM" id="SSF111126">
    <property type="entry name" value="Ligand-binding domain in the NO signalling and Golgi transport"/>
    <property type="match status" value="2"/>
</dbReference>
<reference evidence="9 10" key="1">
    <citation type="submission" date="2011-10" db="EMBL/GenBank/DDBJ databases">
        <authorList>
            <person name="Genoscope - CEA"/>
        </authorList>
    </citation>
    <scope>NUCLEOTIDE SEQUENCE [LARGE SCALE GENOMIC DNA]</scope>
    <source>
        <strain evidence="9 10">RCC 1105</strain>
    </source>
</reference>
<keyword evidence="6" id="KW-0931">ER-Golgi transport</keyword>
<dbReference type="InterPro" id="IPR024096">
    <property type="entry name" value="NO_sig/Golgi_transp_ligand-bd"/>
</dbReference>
<feature type="region of interest" description="Disordered" evidence="8">
    <location>
        <begin position="1"/>
        <end position="68"/>
    </location>
</feature>
<evidence type="ECO:0000256" key="5">
    <source>
        <dbReference type="ARBA" id="ARBA00022824"/>
    </source>
</evidence>
<feature type="region of interest" description="Disordered" evidence="8">
    <location>
        <begin position="205"/>
        <end position="235"/>
    </location>
</feature>
<dbReference type="AlphaFoldDB" id="K8EA30"/>
<dbReference type="GO" id="GO:0048193">
    <property type="term" value="P:Golgi vesicle transport"/>
    <property type="evidence" value="ECO:0007669"/>
    <property type="project" value="InterPro"/>
</dbReference>
<evidence type="ECO:0000256" key="1">
    <source>
        <dbReference type="ARBA" id="ARBA00004222"/>
    </source>
</evidence>
<dbReference type="SUPFAM" id="SSF81995">
    <property type="entry name" value="beta-sandwich domain of Sec23/24"/>
    <property type="match status" value="1"/>
</dbReference>
<comment type="similarity">
    <text evidence="3">Belongs to the TRAPP small subunits family. BET3 subfamily.</text>
</comment>
<evidence type="ECO:0000256" key="7">
    <source>
        <dbReference type="ARBA" id="ARBA00023034"/>
    </source>
</evidence>
<feature type="compositionally biased region" description="Pro residues" evidence="8">
    <location>
        <begin position="1"/>
        <end position="23"/>
    </location>
</feature>
<dbReference type="InterPro" id="IPR007194">
    <property type="entry name" value="TRAPP_component"/>
</dbReference>
<dbReference type="RefSeq" id="XP_007515692.1">
    <property type="nucleotide sequence ID" value="XM_007515630.1"/>
</dbReference>
<dbReference type="KEGG" id="bpg:Bathy01g06790"/>
<dbReference type="GO" id="GO:0030008">
    <property type="term" value="C:TRAPP complex"/>
    <property type="evidence" value="ECO:0007669"/>
    <property type="project" value="InterPro"/>
</dbReference>
<keyword evidence="5" id="KW-0256">Endoplasmic reticulum</keyword>
<feature type="compositionally biased region" description="Polar residues" evidence="8">
    <location>
        <begin position="25"/>
        <end position="51"/>
    </location>
</feature>
<dbReference type="GeneID" id="19018414"/>
<dbReference type="GO" id="GO:0005783">
    <property type="term" value="C:endoplasmic reticulum"/>
    <property type="evidence" value="ECO:0007669"/>
    <property type="project" value="UniProtKB-SubCell"/>
</dbReference>
<evidence type="ECO:0000256" key="8">
    <source>
        <dbReference type="SAM" id="MobiDB-lite"/>
    </source>
</evidence>
<dbReference type="Proteomes" id="UP000198341">
    <property type="component" value="Chromosome 1"/>
</dbReference>
<feature type="compositionally biased region" description="Low complexity" evidence="8">
    <location>
        <begin position="205"/>
        <end position="234"/>
    </location>
</feature>
<feature type="compositionally biased region" description="Low complexity" evidence="8">
    <location>
        <begin position="57"/>
        <end position="66"/>
    </location>
</feature>
<evidence type="ECO:0000256" key="2">
    <source>
        <dbReference type="ARBA" id="ARBA00004240"/>
    </source>
</evidence>
<dbReference type="Pfam" id="PF04051">
    <property type="entry name" value="TRAPP"/>
    <property type="match status" value="1"/>
</dbReference>
<dbReference type="Gene3D" id="3.30.1380.20">
    <property type="entry name" value="Trafficking protein particle complex subunit 3"/>
    <property type="match status" value="1"/>
</dbReference>
<protein>
    <submittedName>
        <fullName evidence="9">Trafficking protein particle complex subunit 3</fullName>
    </submittedName>
</protein>
<dbReference type="PANTHER" id="PTHR13048">
    <property type="entry name" value="TRAFFICKING PROTEIN PARTICLE COMPLEX SUBUNIT 3"/>
    <property type="match status" value="1"/>
</dbReference>
<evidence type="ECO:0000256" key="4">
    <source>
        <dbReference type="ARBA" id="ARBA00022448"/>
    </source>
</evidence>
<dbReference type="STRING" id="41875.K8EA30"/>
<accession>K8EA30</accession>
<name>K8EA30_9CHLO</name>
<keyword evidence="4" id="KW-0813">Transport</keyword>
<dbReference type="EMBL" id="FO082278">
    <property type="protein sequence ID" value="CCO14571.1"/>
    <property type="molecule type" value="Genomic_DNA"/>
</dbReference>
<organism evidence="9 10">
    <name type="scientific">Bathycoccus prasinos</name>
    <dbReference type="NCBI Taxonomy" id="41875"/>
    <lineage>
        <taxon>Eukaryota</taxon>
        <taxon>Viridiplantae</taxon>
        <taxon>Chlorophyta</taxon>
        <taxon>Mamiellophyceae</taxon>
        <taxon>Mamiellales</taxon>
        <taxon>Bathycoccaceae</taxon>
        <taxon>Bathycoccus</taxon>
    </lineage>
</organism>
<evidence type="ECO:0000256" key="6">
    <source>
        <dbReference type="ARBA" id="ARBA00022892"/>
    </source>
</evidence>
<dbReference type="CDD" id="cd14942">
    <property type="entry name" value="TRAPPC3_bet3"/>
    <property type="match status" value="1"/>
</dbReference>
<evidence type="ECO:0000313" key="9">
    <source>
        <dbReference type="EMBL" id="CCO14571.1"/>
    </source>
</evidence>
<proteinExistence type="inferred from homology"/>
<gene>
    <name evidence="9" type="ORF">Bathy01g06790</name>
</gene>
<dbReference type="InterPro" id="IPR016721">
    <property type="entry name" value="Bet3"/>
</dbReference>
<evidence type="ECO:0000313" key="10">
    <source>
        <dbReference type="Proteomes" id="UP000198341"/>
    </source>
</evidence>
<dbReference type="OrthoDB" id="10262857at2759"/>
<dbReference type="GO" id="GO:0005794">
    <property type="term" value="C:Golgi apparatus"/>
    <property type="evidence" value="ECO:0007669"/>
    <property type="project" value="UniProtKB-SubCell"/>
</dbReference>
<sequence length="336" mass="36260">MNPPPSPPPPLRSTAPPPPPHSPPTHAQHSNSQHNARYPVSQQPSQRPNPTQHQHHQSSSPSSFSSLAVNAHAPTTTTTETAKEQLGRITFQSTALEKVNSELFSLTYGAFLVQLLRDANGDASFVNAKLRGIGKSIGNRLIEEYLAKMMNTGGGGNGVGNGSYYGGSNNAADSCKTFREVMENVAFVGFRMFLNARCRLVDWSSNSSSNGSSGNTPTTNDNSTSNMNSNSSSSHESVTLAIEDLSLADFVELPEKYTNSLSYCEVVCGVVEGALESVNVRVKVHFVKDGLRSDLSSSYVGQTQESERVVKNCKFALRVTSLGPIEDEPYPFQDDD</sequence>
<comment type="subcellular location">
    <subcellularLocation>
        <location evidence="2">Endoplasmic reticulum</location>
    </subcellularLocation>
    <subcellularLocation>
        <location evidence="1">Golgi apparatus</location>
        <location evidence="1">cis-Golgi network</location>
    </subcellularLocation>
</comment>
<dbReference type="eggNOG" id="KOG3330">
    <property type="taxonomic scope" value="Eukaryota"/>
</dbReference>
<evidence type="ECO:0000256" key="3">
    <source>
        <dbReference type="ARBA" id="ARBA00006218"/>
    </source>
</evidence>
<keyword evidence="7" id="KW-0333">Golgi apparatus</keyword>